<sequence>MIIVDRFLENLSITEKRYERRKDYRTEVNALKPSGKYIDTSQLLKRLEYKGLESNSVLFTDKITRERLIGTDDLLNINFLSKGLHASHAVGRITINSDNGQGYGTGFLIGENLMITNNHVITSKSDAHKSYIEFNYQEDQNSYPTNPVAFNFEPDKLFITSKDLDFTIVFVKGVSYDGRSNLTDFGSLKLIEEIGKLQIGEKVSIIQHPNGERKQIALRNNEVIDIFDQFVHYKTDTEPGSSGSSVFNEDWEVVALHHSGVPERDAKGNILTKDGRIWSHFDGEEAINWIANEGIRISSIIKYLRLNATENQKVFLRQILQGNNLVNGSIKRPSIGVDNDYYNSEKDNLKIKEYYTTIDLNNNDQLFNDLNILLRRSHQNILPYKPSKYVYPEVDVQENGKIRSIYSGKEFTVEELILEDDRVDLERKSKLLELKKNNNLVLLEDYSASIDSIEYSLPYNCEHVVPQSWFTKRNPMKGDLHHLFACESRCNSFRSNIPYYDFADYNPAQIEEVVQEECGKREGKKFEPEFNKGAVARATLYYLLRYPRMLDNNYDESRLNTLLQWNQKHPVTIYEKHRNYKIHQMQGNRNPLIDFPELGDKIDFKKGL</sequence>
<evidence type="ECO:0000313" key="10">
    <source>
        <dbReference type="EMBL" id="KZS41264.1"/>
    </source>
</evidence>
<proteinExistence type="inferred from homology"/>
<evidence type="ECO:0000256" key="9">
    <source>
        <dbReference type="RuleBase" id="RU004296"/>
    </source>
</evidence>
<dbReference type="InterPro" id="IPR009003">
    <property type="entry name" value="Peptidase_S1_PA"/>
</dbReference>
<dbReference type="AlphaFoldDB" id="A0A162CRX5"/>
<dbReference type="PRINTS" id="PR00839">
    <property type="entry name" value="V8PROTEASE"/>
</dbReference>
<evidence type="ECO:0000256" key="5">
    <source>
        <dbReference type="ARBA" id="ARBA00022729"/>
    </source>
</evidence>
<evidence type="ECO:0000256" key="2">
    <source>
        <dbReference type="ARBA" id="ARBA00008764"/>
    </source>
</evidence>
<feature type="active site" description="Charge relay system" evidence="8">
    <location>
        <position position="165"/>
    </location>
</feature>
<dbReference type="EMBL" id="LQRT01000006">
    <property type="protein sequence ID" value="KZS41264.1"/>
    <property type="molecule type" value="Genomic_DNA"/>
</dbReference>
<gene>
    <name evidence="10" type="ORF">AWE51_22945</name>
</gene>
<dbReference type="InterPro" id="IPR044925">
    <property type="entry name" value="His-Me_finger_sf"/>
</dbReference>
<dbReference type="InterPro" id="IPR007346">
    <property type="entry name" value="Endonuclease-I"/>
</dbReference>
<dbReference type="EC" id="3.4.21.-" evidence="9"/>
<evidence type="ECO:0000256" key="6">
    <source>
        <dbReference type="ARBA" id="ARBA00022801"/>
    </source>
</evidence>
<dbReference type="OrthoDB" id="9770276at2"/>
<accession>A0A162CRX5</accession>
<evidence type="ECO:0000256" key="3">
    <source>
        <dbReference type="ARBA" id="ARBA00022670"/>
    </source>
</evidence>
<keyword evidence="7 9" id="KW-0720">Serine protease</keyword>
<dbReference type="Proteomes" id="UP000076715">
    <property type="component" value="Unassembled WGS sequence"/>
</dbReference>
<dbReference type="GO" id="GO:0004252">
    <property type="term" value="F:serine-type endopeptidase activity"/>
    <property type="evidence" value="ECO:0007669"/>
    <property type="project" value="InterPro"/>
</dbReference>
<comment type="similarity">
    <text evidence="2 9">Belongs to the peptidase S1B family.</text>
</comment>
<feature type="active site" description="Charge relay system" evidence="8">
    <location>
        <position position="242"/>
    </location>
</feature>
<name>A0A162CRX5_9FLAO</name>
<keyword evidence="4" id="KW-0540">Nuclease</keyword>
<dbReference type="PANTHER" id="PTHR33607:SF2">
    <property type="entry name" value="ENDONUCLEASE-1"/>
    <property type="match status" value="1"/>
</dbReference>
<keyword evidence="3 9" id="KW-0645">Protease</keyword>
<comment type="caution">
    <text evidence="10">The sequence shown here is derived from an EMBL/GenBank/DDBJ whole genome shotgun (WGS) entry which is preliminary data.</text>
</comment>
<organism evidence="10 11">
    <name type="scientific">Aquimarina aggregata</name>
    <dbReference type="NCBI Taxonomy" id="1642818"/>
    <lineage>
        <taxon>Bacteria</taxon>
        <taxon>Pseudomonadati</taxon>
        <taxon>Bacteroidota</taxon>
        <taxon>Flavobacteriia</taxon>
        <taxon>Flavobacteriales</taxon>
        <taxon>Flavobacteriaceae</taxon>
        <taxon>Aquimarina</taxon>
    </lineage>
</organism>
<dbReference type="Gene3D" id="2.40.10.10">
    <property type="entry name" value="Trypsin-like serine proteases"/>
    <property type="match status" value="2"/>
</dbReference>
<dbReference type="PANTHER" id="PTHR33607">
    <property type="entry name" value="ENDONUCLEASE-1"/>
    <property type="match status" value="1"/>
</dbReference>
<dbReference type="Pfam" id="PF13365">
    <property type="entry name" value="Trypsin_2"/>
    <property type="match status" value="1"/>
</dbReference>
<keyword evidence="6 9" id="KW-0378">Hydrolase</keyword>
<dbReference type="SUPFAM" id="SSF54060">
    <property type="entry name" value="His-Me finger endonucleases"/>
    <property type="match status" value="1"/>
</dbReference>
<dbReference type="Pfam" id="PF04231">
    <property type="entry name" value="Endonuclease_1"/>
    <property type="match status" value="1"/>
</dbReference>
<evidence type="ECO:0000256" key="1">
    <source>
        <dbReference type="ARBA" id="ARBA00006429"/>
    </source>
</evidence>
<dbReference type="SUPFAM" id="SSF50494">
    <property type="entry name" value="Trypsin-like serine proteases"/>
    <property type="match status" value="1"/>
</dbReference>
<keyword evidence="11" id="KW-1185">Reference proteome</keyword>
<protein>
    <recommendedName>
        <fullName evidence="9">Serine protease</fullName>
        <ecNumber evidence="9">3.4.21.-</ecNumber>
    </recommendedName>
</protein>
<dbReference type="GO" id="GO:0006508">
    <property type="term" value="P:proteolysis"/>
    <property type="evidence" value="ECO:0007669"/>
    <property type="project" value="UniProtKB-KW"/>
</dbReference>
<dbReference type="InterPro" id="IPR008353">
    <property type="entry name" value="Peptidase_S1B_tx"/>
</dbReference>
<dbReference type="PRINTS" id="PR01774">
    <property type="entry name" value="EXFOLTOXIN"/>
</dbReference>
<dbReference type="InterPro" id="IPR043504">
    <property type="entry name" value="Peptidase_S1_PA_chymotrypsin"/>
</dbReference>
<evidence type="ECO:0000256" key="4">
    <source>
        <dbReference type="ARBA" id="ARBA00022722"/>
    </source>
</evidence>
<feature type="active site" description="Charge relay system" evidence="8">
    <location>
        <position position="119"/>
    </location>
</feature>
<evidence type="ECO:0000256" key="8">
    <source>
        <dbReference type="PIRSR" id="PIRSR608256-1"/>
    </source>
</evidence>
<comment type="similarity">
    <text evidence="1">Belongs to the EndA/NucM nuclease family.</text>
</comment>
<dbReference type="GO" id="GO:0004518">
    <property type="term" value="F:nuclease activity"/>
    <property type="evidence" value="ECO:0007669"/>
    <property type="project" value="UniProtKB-KW"/>
</dbReference>
<dbReference type="RefSeq" id="WP_082832378.1">
    <property type="nucleotide sequence ID" value="NZ_LQRT01000006.1"/>
</dbReference>
<evidence type="ECO:0000256" key="7">
    <source>
        <dbReference type="ARBA" id="ARBA00022825"/>
    </source>
</evidence>
<keyword evidence="5" id="KW-0732">Signal</keyword>
<dbReference type="InterPro" id="IPR008256">
    <property type="entry name" value="Peptidase_S1B"/>
</dbReference>
<evidence type="ECO:0000313" key="11">
    <source>
        <dbReference type="Proteomes" id="UP000076715"/>
    </source>
</evidence>
<dbReference type="STRING" id="1642818.AWE51_22945"/>
<reference evidence="10 11" key="1">
    <citation type="submission" date="2016-01" db="EMBL/GenBank/DDBJ databases">
        <title>The draft genome sequence of Aquimarina sp. RZW4-3-2.</title>
        <authorList>
            <person name="Wang Y."/>
        </authorList>
    </citation>
    <scope>NUCLEOTIDE SEQUENCE [LARGE SCALE GENOMIC DNA]</scope>
    <source>
        <strain evidence="10 11">RZW4-3-2</strain>
    </source>
</reference>